<evidence type="ECO:0000256" key="11">
    <source>
        <dbReference type="ARBA" id="ARBA00023004"/>
    </source>
</evidence>
<protein>
    <recommendedName>
        <fullName evidence="4 16">Phosphatidylinositol transfer protein SFH5</fullName>
        <shortName evidence="16">PITP SFH5</shortName>
    </recommendedName>
</protein>
<keyword evidence="8" id="KW-0479">Metal-binding</keyword>
<evidence type="ECO:0000256" key="7">
    <source>
        <dbReference type="ARBA" id="ARBA00022617"/>
    </source>
</evidence>
<dbReference type="PANTHER" id="PTHR47669">
    <property type="entry name" value="PHOSPHATIDYLINOSITOL TRANSFER PROTEIN SFH5"/>
    <property type="match status" value="1"/>
</dbReference>
<dbReference type="AlphaFoldDB" id="A0A179HTT6"/>
<comment type="similarity">
    <text evidence="3 16">Belongs to the SFH5 family.</text>
</comment>
<dbReference type="GO" id="GO:0005829">
    <property type="term" value="C:cytosol"/>
    <property type="evidence" value="ECO:0007669"/>
    <property type="project" value="TreeGrafter"/>
</dbReference>
<dbReference type="STRING" id="33203.A0A179HTT6"/>
<evidence type="ECO:0000256" key="9">
    <source>
        <dbReference type="ARBA" id="ARBA00022824"/>
    </source>
</evidence>
<dbReference type="InterPro" id="IPR001251">
    <property type="entry name" value="CRAL-TRIO_dom"/>
</dbReference>
<evidence type="ECO:0000313" key="20">
    <source>
        <dbReference type="Proteomes" id="UP000078340"/>
    </source>
</evidence>
<dbReference type="InterPro" id="IPR036273">
    <property type="entry name" value="CRAL/TRIO_N_dom_sf"/>
</dbReference>
<comment type="function">
    <text evidence="15">Non-classical phosphatidylinositol (PtdIns) transfer protein (PITP), which exhibits PtdIns-binding/transfer activity in the absence of detectable PtdCho-binding/transfer activity. Regulates PtdIns(4,5)P2 homeostasis at the plasma membrane. Heme-binding protein that may play a role in organic oxidant-induced stress responses.</text>
</comment>
<dbReference type="KEGG" id="plj:28885081"/>
<feature type="region of interest" description="Disordered" evidence="17">
    <location>
        <begin position="369"/>
        <end position="483"/>
    </location>
</feature>
<comment type="subcellular location">
    <subcellularLocation>
        <location evidence="16">Cytoplasm</location>
    </subcellularLocation>
    <subcellularLocation>
        <location evidence="2 16">Endoplasmic reticulum membrane</location>
        <topology evidence="2 16">Peripheral membrane protein</topology>
    </subcellularLocation>
    <subcellularLocation>
        <location evidence="16">Microsome membrane</location>
        <topology evidence="16">Peripheral membrane protein</topology>
    </subcellularLocation>
</comment>
<comment type="catalytic activity">
    <reaction evidence="14">
        <text>a 1,2-diacyl-sn-glycero-3-phospho-(1D-myo-inositol)(in) = a 1,2-diacyl-sn-glycero-3-phospho-(1D-myo-inositol)(out)</text>
        <dbReference type="Rhea" id="RHEA:38691"/>
        <dbReference type="ChEBI" id="CHEBI:57880"/>
    </reaction>
    <physiologicalReaction direction="left-to-right" evidence="14">
        <dbReference type="Rhea" id="RHEA:38692"/>
    </physiologicalReaction>
</comment>
<evidence type="ECO:0000313" key="19">
    <source>
        <dbReference type="EMBL" id="OAQ93787.1"/>
    </source>
</evidence>
<evidence type="ECO:0000256" key="6">
    <source>
        <dbReference type="ARBA" id="ARBA00022490"/>
    </source>
</evidence>
<organism evidence="19 20">
    <name type="scientific">Purpureocillium lilacinum</name>
    <name type="common">Paecilomyces lilacinus</name>
    <dbReference type="NCBI Taxonomy" id="33203"/>
    <lineage>
        <taxon>Eukaryota</taxon>
        <taxon>Fungi</taxon>
        <taxon>Dikarya</taxon>
        <taxon>Ascomycota</taxon>
        <taxon>Pezizomycotina</taxon>
        <taxon>Sordariomycetes</taxon>
        <taxon>Hypocreomycetidae</taxon>
        <taxon>Hypocreales</taxon>
        <taxon>Ophiocordycipitaceae</taxon>
        <taxon>Purpureocillium</taxon>
    </lineage>
</organism>
<reference evidence="19 20" key="1">
    <citation type="submission" date="2016-02" db="EMBL/GenBank/DDBJ databases">
        <title>Biosynthesis of antibiotic leucinostatins and their inhibition on Phytophthora in bio-control Purpureocillium lilacinum.</title>
        <authorList>
            <person name="Wang G."/>
            <person name="Liu Z."/>
            <person name="Lin R."/>
            <person name="Li E."/>
            <person name="Mao Z."/>
            <person name="Ling J."/>
            <person name="Yin W."/>
            <person name="Xie B."/>
        </authorList>
    </citation>
    <scope>NUCLEOTIDE SEQUENCE [LARGE SCALE GENOMIC DNA]</scope>
    <source>
        <strain evidence="19">PLFJ-1</strain>
    </source>
</reference>
<evidence type="ECO:0000256" key="5">
    <source>
        <dbReference type="ARBA" id="ARBA00022448"/>
    </source>
</evidence>
<dbReference type="GO" id="GO:0032541">
    <property type="term" value="C:cortical endoplasmic reticulum"/>
    <property type="evidence" value="ECO:0007669"/>
    <property type="project" value="TreeGrafter"/>
</dbReference>
<keyword evidence="5 16" id="KW-0813">Transport</keyword>
<evidence type="ECO:0000256" key="2">
    <source>
        <dbReference type="ARBA" id="ARBA00004406"/>
    </source>
</evidence>
<feature type="compositionally biased region" description="Basic and acidic residues" evidence="17">
    <location>
        <begin position="369"/>
        <end position="400"/>
    </location>
</feature>
<name>A0A179HTT6_PURLI</name>
<dbReference type="InterPro" id="IPR042938">
    <property type="entry name" value="Sfh5"/>
</dbReference>
<dbReference type="GO" id="GO:0008526">
    <property type="term" value="F:phosphatidylinositol transfer activity"/>
    <property type="evidence" value="ECO:0007669"/>
    <property type="project" value="UniProtKB-UniRule"/>
</dbReference>
<keyword evidence="11" id="KW-0408">Iron</keyword>
<dbReference type="InterPro" id="IPR011074">
    <property type="entry name" value="CRAL/TRIO_N_dom"/>
</dbReference>
<keyword evidence="7" id="KW-0349">Heme</keyword>
<evidence type="ECO:0000256" key="17">
    <source>
        <dbReference type="SAM" id="MobiDB-lite"/>
    </source>
</evidence>
<keyword evidence="9 16" id="KW-0256">Endoplasmic reticulum</keyword>
<dbReference type="SUPFAM" id="SSF52087">
    <property type="entry name" value="CRAL/TRIO domain"/>
    <property type="match status" value="1"/>
</dbReference>
<dbReference type="PANTHER" id="PTHR47669:SF1">
    <property type="entry name" value="PHOSPHATIDYLINOSITOL TRANSFER PROTEIN SFH5"/>
    <property type="match status" value="1"/>
</dbReference>
<evidence type="ECO:0000256" key="14">
    <source>
        <dbReference type="ARBA" id="ARBA00024146"/>
    </source>
</evidence>
<dbReference type="SUPFAM" id="SSF46938">
    <property type="entry name" value="CRAL/TRIO N-terminal domain"/>
    <property type="match status" value="1"/>
</dbReference>
<evidence type="ECO:0000256" key="13">
    <source>
        <dbReference type="ARBA" id="ARBA00023136"/>
    </source>
</evidence>
<dbReference type="CDD" id="cd00170">
    <property type="entry name" value="SEC14"/>
    <property type="match status" value="1"/>
</dbReference>
<evidence type="ECO:0000256" key="8">
    <source>
        <dbReference type="ARBA" id="ARBA00022723"/>
    </source>
</evidence>
<dbReference type="Pfam" id="PF00650">
    <property type="entry name" value="CRAL_TRIO"/>
    <property type="match status" value="1"/>
</dbReference>
<dbReference type="PROSITE" id="PS50191">
    <property type="entry name" value="CRAL_TRIO"/>
    <property type="match status" value="1"/>
</dbReference>
<accession>A0A179HTT6</accession>
<dbReference type="OMA" id="KFIRARE"/>
<dbReference type="GO" id="GO:0017157">
    <property type="term" value="P:regulation of exocytosis"/>
    <property type="evidence" value="ECO:0007669"/>
    <property type="project" value="TreeGrafter"/>
</dbReference>
<evidence type="ECO:0000256" key="16">
    <source>
        <dbReference type="RuleBase" id="RU367059"/>
    </source>
</evidence>
<dbReference type="GO" id="GO:0005789">
    <property type="term" value="C:endoplasmic reticulum membrane"/>
    <property type="evidence" value="ECO:0007669"/>
    <property type="project" value="UniProtKB-SubCell"/>
</dbReference>
<dbReference type="GO" id="GO:0046872">
    <property type="term" value="F:metal ion binding"/>
    <property type="evidence" value="ECO:0007669"/>
    <property type="project" value="UniProtKB-KW"/>
</dbReference>
<dbReference type="Gene3D" id="3.40.525.10">
    <property type="entry name" value="CRAL-TRIO lipid binding domain"/>
    <property type="match status" value="1"/>
</dbReference>
<feature type="domain" description="CRAL-TRIO" evidence="18">
    <location>
        <begin position="169"/>
        <end position="359"/>
    </location>
</feature>
<dbReference type="Pfam" id="PF03765">
    <property type="entry name" value="CRAL_TRIO_N"/>
    <property type="match status" value="1"/>
</dbReference>
<evidence type="ECO:0000256" key="1">
    <source>
        <dbReference type="ARBA" id="ARBA00001970"/>
    </source>
</evidence>
<dbReference type="EMBL" id="LSBI01000002">
    <property type="protein sequence ID" value="OAQ93787.1"/>
    <property type="molecule type" value="Genomic_DNA"/>
</dbReference>
<proteinExistence type="inferred from homology"/>
<evidence type="ECO:0000256" key="4">
    <source>
        <dbReference type="ARBA" id="ARBA00018320"/>
    </source>
</evidence>
<dbReference type="Proteomes" id="UP000078340">
    <property type="component" value="Unassembled WGS sequence"/>
</dbReference>
<feature type="compositionally biased region" description="Basic and acidic residues" evidence="17">
    <location>
        <begin position="433"/>
        <end position="448"/>
    </location>
</feature>
<evidence type="ECO:0000256" key="12">
    <source>
        <dbReference type="ARBA" id="ARBA00023055"/>
    </source>
</evidence>
<gene>
    <name evidence="19" type="ORF">VFPFJ_02949</name>
</gene>
<dbReference type="InterPro" id="IPR036865">
    <property type="entry name" value="CRAL-TRIO_dom_sf"/>
</dbReference>
<evidence type="ECO:0000256" key="15">
    <source>
        <dbReference type="ARBA" id="ARBA00024180"/>
    </source>
</evidence>
<sequence length="483" mass="49676">MTTAEQAPASNAPAAEKAAAVDAPVAETAAAAAAAAPTASNGTDDAAPAPAPAPAAATPNGTDAAAAAPAATAPNDADAAAGSGIAGAAVTTKTTVTAETPLSKLTARLPAVLEQVGHSEMWGVELSASPDHAPSQVILQKFLRANNGDAAAGEKQLVAALEWRKKVNPVALVSEVFDGAKFGGLGYVTVHPDAATGKETVITWNIYGSVKNNKATFGNVQEFIKWRAALMELGVQKLHLNDIKERIPEGPDAVDPYQMLQVHDYQSVSFFRMDPDVKAASKETIQTFSTAYPELLAHKFFVNVPAIMGWVFGAMKFFLAPATLRKFHPMTSGTTLATELKGIVGTLPKEYGGQGPSVQDGETVKLETATEKQDGAKDAAPKAETVTKTDGEAKAPDAGKPDGAAVAAELPAAAPVEAKTDAAPTAAPETVTEDVKPVETAETEETKPAEPVTEPIAEPVADPVEVSAEKAAVPQQANKEVVA</sequence>
<dbReference type="GO" id="GO:0005886">
    <property type="term" value="C:plasma membrane"/>
    <property type="evidence" value="ECO:0007669"/>
    <property type="project" value="TreeGrafter"/>
</dbReference>
<evidence type="ECO:0000259" key="18">
    <source>
        <dbReference type="PROSITE" id="PS50191"/>
    </source>
</evidence>
<feature type="compositionally biased region" description="Low complexity" evidence="17">
    <location>
        <begin position="404"/>
        <end position="430"/>
    </location>
</feature>
<keyword evidence="6 16" id="KW-0963">Cytoplasm</keyword>
<keyword evidence="12 16" id="KW-0445">Lipid transport</keyword>
<comment type="cofactor">
    <cofactor evidence="1">
        <name>heme b</name>
        <dbReference type="ChEBI" id="CHEBI:60344"/>
    </cofactor>
</comment>
<comment type="caution">
    <text evidence="19">The sequence shown here is derived from an EMBL/GenBank/DDBJ whole genome shotgun (WGS) entry which is preliminary data.</text>
</comment>
<dbReference type="SMART" id="SM00516">
    <property type="entry name" value="SEC14"/>
    <property type="match status" value="1"/>
</dbReference>
<dbReference type="GeneID" id="28885081"/>
<evidence type="ECO:0000256" key="3">
    <source>
        <dbReference type="ARBA" id="ARBA00006667"/>
    </source>
</evidence>
<keyword evidence="13 16" id="KW-0472">Membrane</keyword>
<evidence type="ECO:0000256" key="10">
    <source>
        <dbReference type="ARBA" id="ARBA00022848"/>
    </source>
</evidence>
<keyword evidence="10 16" id="KW-0492">Microsome</keyword>
<feature type="region of interest" description="Disordered" evidence="17">
    <location>
        <begin position="1"/>
        <end position="80"/>
    </location>
</feature>
<dbReference type="GO" id="GO:0043001">
    <property type="term" value="P:Golgi to plasma membrane protein transport"/>
    <property type="evidence" value="ECO:0007669"/>
    <property type="project" value="TreeGrafter"/>
</dbReference>